<reference evidence="3" key="1">
    <citation type="journal article" date="2014" name="Genome Announc.">
        <title>Draft Genome Sequences of Three Alkaliphilic Bacillus Strains, Bacillus wakoensis JCM 9140T, Bacillus akibai JCM 9157T, and Bacillus hemicellulosilyticus JCM 9152T.</title>
        <authorList>
            <person name="Yuki M."/>
            <person name="Oshima K."/>
            <person name="Suda W."/>
            <person name="Oshida Y."/>
            <person name="Kitamura K."/>
            <person name="Iida T."/>
            <person name="Hattori M."/>
            <person name="Ohkuma M."/>
        </authorList>
    </citation>
    <scope>NUCLEOTIDE SEQUENCE [LARGE SCALE GENOMIC DNA]</scope>
    <source>
        <strain evidence="3">JCM 9140</strain>
    </source>
</reference>
<gene>
    <name evidence="3" type="ORF">JCM9140_2492</name>
</gene>
<dbReference type="AlphaFoldDB" id="W4Q522"/>
<dbReference type="GO" id="GO:0005524">
    <property type="term" value="F:ATP binding"/>
    <property type="evidence" value="ECO:0007669"/>
    <property type="project" value="InterPro"/>
</dbReference>
<dbReference type="GO" id="GO:0016887">
    <property type="term" value="F:ATP hydrolysis activity"/>
    <property type="evidence" value="ECO:0007669"/>
    <property type="project" value="InterPro"/>
</dbReference>
<dbReference type="InterPro" id="IPR050093">
    <property type="entry name" value="ABC_SmlMolc_Importer"/>
</dbReference>
<dbReference type="Gene3D" id="3.40.50.300">
    <property type="entry name" value="P-loop containing nucleotide triphosphate hydrolases"/>
    <property type="match status" value="1"/>
</dbReference>
<comment type="caution">
    <text evidence="3">The sequence shown here is derived from an EMBL/GenBank/DDBJ whole genome shotgun (WGS) entry which is preliminary data.</text>
</comment>
<dbReference type="PROSITE" id="PS50893">
    <property type="entry name" value="ABC_TRANSPORTER_2"/>
    <property type="match status" value="1"/>
</dbReference>
<feature type="domain" description="ABC transporter" evidence="2">
    <location>
        <begin position="4"/>
        <end position="151"/>
    </location>
</feature>
<evidence type="ECO:0000259" key="2">
    <source>
        <dbReference type="PROSITE" id="PS50893"/>
    </source>
</evidence>
<evidence type="ECO:0000313" key="3">
    <source>
        <dbReference type="EMBL" id="GAE26434.1"/>
    </source>
</evidence>
<keyword evidence="1" id="KW-0813">Transport</keyword>
<organism evidence="3 4">
    <name type="scientific">Halalkalibacter wakoensis JCM 9140</name>
    <dbReference type="NCBI Taxonomy" id="1236970"/>
    <lineage>
        <taxon>Bacteria</taxon>
        <taxon>Bacillati</taxon>
        <taxon>Bacillota</taxon>
        <taxon>Bacilli</taxon>
        <taxon>Bacillales</taxon>
        <taxon>Bacillaceae</taxon>
        <taxon>Halalkalibacter</taxon>
    </lineage>
</organism>
<dbReference type="EMBL" id="BAUT01000024">
    <property type="protein sequence ID" value="GAE26434.1"/>
    <property type="molecule type" value="Genomic_DNA"/>
</dbReference>
<dbReference type="SUPFAM" id="SSF52540">
    <property type="entry name" value="P-loop containing nucleoside triphosphate hydrolases"/>
    <property type="match status" value="1"/>
</dbReference>
<dbReference type="Pfam" id="PF00005">
    <property type="entry name" value="ABC_tran"/>
    <property type="match status" value="1"/>
</dbReference>
<dbReference type="Proteomes" id="UP000018890">
    <property type="component" value="Unassembled WGS sequence"/>
</dbReference>
<evidence type="ECO:0000313" key="4">
    <source>
        <dbReference type="Proteomes" id="UP000018890"/>
    </source>
</evidence>
<name>W4Q522_9BACI</name>
<dbReference type="PANTHER" id="PTHR42781:SF4">
    <property type="entry name" value="SPERMIDINE_PUTRESCINE IMPORT ATP-BINDING PROTEIN POTA"/>
    <property type="match status" value="1"/>
</dbReference>
<accession>W4Q522</accession>
<evidence type="ECO:0000256" key="1">
    <source>
        <dbReference type="ARBA" id="ARBA00022448"/>
    </source>
</evidence>
<protein>
    <submittedName>
        <fullName evidence="3">Ferric iron ABC transporter</fullName>
    </submittedName>
</protein>
<dbReference type="STRING" id="1236970.JCM9140_2492"/>
<dbReference type="InterPro" id="IPR027417">
    <property type="entry name" value="P-loop_NTPase"/>
</dbReference>
<dbReference type="InterPro" id="IPR003439">
    <property type="entry name" value="ABC_transporter-like_ATP-bd"/>
</dbReference>
<keyword evidence="4" id="KW-1185">Reference proteome</keyword>
<dbReference type="PANTHER" id="PTHR42781">
    <property type="entry name" value="SPERMIDINE/PUTRESCINE IMPORT ATP-BINDING PROTEIN POTA"/>
    <property type="match status" value="1"/>
</dbReference>
<proteinExistence type="predicted"/>
<sequence>MSFIQLKQLTKLYSKTDTPAVDKIDLEIEKGEIITLLGPSGCGKTTTLRMIAGFEQPTNGSIIIDSNEVFSNRTYLPPEKRGIGMVFQDYALFPHLTIEKNVTFGLTKWSNRDKKDRAKEVLELVGLAEYGKRYPNELSGGQQQRVALARA</sequence>